<evidence type="ECO:0000313" key="1">
    <source>
        <dbReference type="EMBL" id="MDR4953816.1"/>
    </source>
</evidence>
<reference evidence="1 2" key="1">
    <citation type="submission" date="2023-08" db="EMBL/GenBank/DDBJ databases">
        <authorList>
            <person name="Maltman C."/>
        </authorList>
    </citation>
    <scope>NUCLEOTIDE SEQUENCE [LARGE SCALE GENOMIC DNA]</scope>
    <source>
        <strain evidence="1 2">ES2</strain>
    </source>
</reference>
<name>A0ABU1E7N9_9FLAO</name>
<dbReference type="RefSeq" id="WP_309522732.1">
    <property type="nucleotide sequence ID" value="NZ_JAVIXS010000015.1"/>
</dbReference>
<accession>A0ABU1E7N9</accession>
<sequence>MQFSLLKKSPAGASVSLVSIKKDPNSPNAVSPGKASLNTGMAAYGLTGVGTMPSLVYFGLDAFYPGGFNGYVNDVGSAQTELDKGVNSAGPYRVNLTGAHEPK</sequence>
<comment type="caution">
    <text evidence="1">The sequence shown here is derived from an EMBL/GenBank/DDBJ whole genome shotgun (WGS) entry which is preliminary data.</text>
</comment>
<keyword evidence="2" id="KW-1185">Reference proteome</keyword>
<organism evidence="1 2">
    <name type="scientific">Chryseobacterium metallicongregator</name>
    <dbReference type="NCBI Taxonomy" id="3073042"/>
    <lineage>
        <taxon>Bacteria</taxon>
        <taxon>Pseudomonadati</taxon>
        <taxon>Bacteroidota</taxon>
        <taxon>Flavobacteriia</taxon>
        <taxon>Flavobacteriales</taxon>
        <taxon>Weeksellaceae</taxon>
        <taxon>Chryseobacterium group</taxon>
        <taxon>Chryseobacterium</taxon>
    </lineage>
</organism>
<gene>
    <name evidence="1" type="ORF">REB14_16675</name>
</gene>
<protein>
    <submittedName>
        <fullName evidence="1">Uncharacterized protein</fullName>
    </submittedName>
</protein>
<dbReference type="Proteomes" id="UP001260959">
    <property type="component" value="Unassembled WGS sequence"/>
</dbReference>
<dbReference type="EMBL" id="JAVIXS010000015">
    <property type="protein sequence ID" value="MDR4953816.1"/>
    <property type="molecule type" value="Genomic_DNA"/>
</dbReference>
<proteinExistence type="predicted"/>
<evidence type="ECO:0000313" key="2">
    <source>
        <dbReference type="Proteomes" id="UP001260959"/>
    </source>
</evidence>